<feature type="chain" id="PRO_5001628494" evidence="1">
    <location>
        <begin position="19"/>
        <end position="303"/>
    </location>
</feature>
<keyword evidence="3" id="KW-0378">Hydrolase</keyword>
<dbReference type="Gene3D" id="3.40.50.1820">
    <property type="entry name" value="alpha/beta hydrolase"/>
    <property type="match status" value="1"/>
</dbReference>
<dbReference type="Pfam" id="PF12697">
    <property type="entry name" value="Abhydrolase_6"/>
    <property type="match status" value="1"/>
</dbReference>
<feature type="domain" description="AB hydrolase-1" evidence="2">
    <location>
        <begin position="81"/>
        <end position="293"/>
    </location>
</feature>
<keyword evidence="1" id="KW-0732">Signal</keyword>
<dbReference type="OrthoDB" id="190201at2759"/>
<sequence>MRLLLLLSTLVWVALASASVPTHANATVPRWMTLPKTPKLPQPYQEGRVKRPDGTSIWYGKWFAQQDSARGRKRAAAHPPLVFLHGGLGASTWLGHQIEHFKQTRNVVAIDSRGQGRSTFNDTITYDLMTDDVVAVLDHLNERNASFAGWSDGAIIILDMLMRHPSRLERGFAFAANYDIAGTQDVTKSPVFTEYLKRTENIYNRINPSAEYTGLQNSIFDMWAREPNGTKEDFTSIPSADARRVWVVDADHEEAVKITQLYDMSAWLPDAGTIILPAVSHFAFMQDPKFFNQALEDLLQYPL</sequence>
<dbReference type="GO" id="GO:0016787">
    <property type="term" value="F:hydrolase activity"/>
    <property type="evidence" value="ECO:0007669"/>
    <property type="project" value="UniProtKB-KW"/>
</dbReference>
<protein>
    <submittedName>
        <fullName evidence="3">Alpha/beta-hydrolase</fullName>
    </submittedName>
</protein>
<dbReference type="PANTHER" id="PTHR43433:SF5">
    <property type="entry name" value="AB HYDROLASE-1 DOMAIN-CONTAINING PROTEIN"/>
    <property type="match status" value="1"/>
</dbReference>
<gene>
    <name evidence="3" type="ORF">K437DRAFT_275184</name>
</gene>
<feature type="signal peptide" evidence="1">
    <location>
        <begin position="1"/>
        <end position="18"/>
    </location>
</feature>
<dbReference type="EMBL" id="JMSN01000070">
    <property type="protein sequence ID" value="KDN42419.1"/>
    <property type="molecule type" value="Genomic_DNA"/>
</dbReference>
<dbReference type="InterPro" id="IPR050471">
    <property type="entry name" value="AB_hydrolase"/>
</dbReference>
<dbReference type="Proteomes" id="UP000027361">
    <property type="component" value="Unassembled WGS sequence"/>
</dbReference>
<accession>A0A066VUE2</accession>
<dbReference type="OMA" id="GIDLWYA"/>
<evidence type="ECO:0000259" key="2">
    <source>
        <dbReference type="Pfam" id="PF12697"/>
    </source>
</evidence>
<dbReference type="RefSeq" id="XP_013242054.1">
    <property type="nucleotide sequence ID" value="XM_013386600.1"/>
</dbReference>
<organism evidence="3 4">
    <name type="scientific">Tilletiaria anomala (strain ATCC 24038 / CBS 436.72 / UBC 951)</name>
    <dbReference type="NCBI Taxonomy" id="1037660"/>
    <lineage>
        <taxon>Eukaryota</taxon>
        <taxon>Fungi</taxon>
        <taxon>Dikarya</taxon>
        <taxon>Basidiomycota</taxon>
        <taxon>Ustilaginomycotina</taxon>
        <taxon>Exobasidiomycetes</taxon>
        <taxon>Georgefischeriales</taxon>
        <taxon>Tilletiariaceae</taxon>
        <taxon>Tilletiaria</taxon>
    </lineage>
</organism>
<dbReference type="PANTHER" id="PTHR43433">
    <property type="entry name" value="HYDROLASE, ALPHA/BETA FOLD FAMILY PROTEIN"/>
    <property type="match status" value="1"/>
</dbReference>
<comment type="caution">
    <text evidence="3">The sequence shown here is derived from an EMBL/GenBank/DDBJ whole genome shotgun (WGS) entry which is preliminary data.</text>
</comment>
<dbReference type="STRING" id="1037660.A0A066VUE2"/>
<proteinExistence type="predicted"/>
<dbReference type="HOGENOM" id="CLU_020336_50_5_1"/>
<evidence type="ECO:0000313" key="4">
    <source>
        <dbReference type="Proteomes" id="UP000027361"/>
    </source>
</evidence>
<reference evidence="3 4" key="1">
    <citation type="submission" date="2014-05" db="EMBL/GenBank/DDBJ databases">
        <title>Draft genome sequence of a rare smut relative, Tilletiaria anomala UBC 951.</title>
        <authorList>
            <consortium name="DOE Joint Genome Institute"/>
            <person name="Toome M."/>
            <person name="Kuo A."/>
            <person name="Henrissat B."/>
            <person name="Lipzen A."/>
            <person name="Tritt A."/>
            <person name="Yoshinaga Y."/>
            <person name="Zane M."/>
            <person name="Barry K."/>
            <person name="Grigoriev I.V."/>
            <person name="Spatafora J.W."/>
            <person name="Aimea M.C."/>
        </authorList>
    </citation>
    <scope>NUCLEOTIDE SEQUENCE [LARGE SCALE GENOMIC DNA]</scope>
    <source>
        <strain evidence="3 4">UBC 951</strain>
    </source>
</reference>
<dbReference type="SUPFAM" id="SSF53474">
    <property type="entry name" value="alpha/beta-Hydrolases"/>
    <property type="match status" value="1"/>
</dbReference>
<dbReference type="InterPro" id="IPR029058">
    <property type="entry name" value="AB_hydrolase_fold"/>
</dbReference>
<dbReference type="GeneID" id="25266615"/>
<evidence type="ECO:0000313" key="3">
    <source>
        <dbReference type="EMBL" id="KDN42419.1"/>
    </source>
</evidence>
<dbReference type="InterPro" id="IPR000073">
    <property type="entry name" value="AB_hydrolase_1"/>
</dbReference>
<evidence type="ECO:0000256" key="1">
    <source>
        <dbReference type="SAM" id="SignalP"/>
    </source>
</evidence>
<name>A0A066VUE2_TILAU</name>
<dbReference type="AlphaFoldDB" id="A0A066VUE2"/>
<dbReference type="InParanoid" id="A0A066VUE2"/>
<keyword evidence="4" id="KW-1185">Reference proteome</keyword>